<dbReference type="GeneID" id="19950101"/>
<dbReference type="AlphaFoldDB" id="T0RRR5"/>
<sequence>MVHSRSSTRRYAGGDNLDVQPPRPPSRSCVQRCKGAIMNESRSYAVIVIEKRGRHETA</sequence>
<evidence type="ECO:0000313" key="2">
    <source>
        <dbReference type="EMBL" id="EQC32837.1"/>
    </source>
</evidence>
<protein>
    <submittedName>
        <fullName evidence="2">Uncharacterized protein</fullName>
    </submittedName>
</protein>
<accession>T0RRR5</accession>
<proteinExistence type="predicted"/>
<name>T0RRR5_SAPDV</name>
<feature type="region of interest" description="Disordered" evidence="1">
    <location>
        <begin position="1"/>
        <end position="30"/>
    </location>
</feature>
<dbReference type="EMBL" id="JH767161">
    <property type="protein sequence ID" value="EQC32837.1"/>
    <property type="molecule type" value="Genomic_DNA"/>
</dbReference>
<evidence type="ECO:0000256" key="1">
    <source>
        <dbReference type="SAM" id="MobiDB-lite"/>
    </source>
</evidence>
<dbReference type="RefSeq" id="XP_008613523.1">
    <property type="nucleotide sequence ID" value="XM_008615301.1"/>
</dbReference>
<keyword evidence="3" id="KW-1185">Reference proteome</keyword>
<organism evidence="2 3">
    <name type="scientific">Saprolegnia diclina (strain VS20)</name>
    <dbReference type="NCBI Taxonomy" id="1156394"/>
    <lineage>
        <taxon>Eukaryota</taxon>
        <taxon>Sar</taxon>
        <taxon>Stramenopiles</taxon>
        <taxon>Oomycota</taxon>
        <taxon>Saprolegniomycetes</taxon>
        <taxon>Saprolegniales</taxon>
        <taxon>Saprolegniaceae</taxon>
        <taxon>Saprolegnia</taxon>
    </lineage>
</organism>
<evidence type="ECO:0000313" key="3">
    <source>
        <dbReference type="Proteomes" id="UP000030762"/>
    </source>
</evidence>
<dbReference type="InParanoid" id="T0RRR5"/>
<dbReference type="Proteomes" id="UP000030762">
    <property type="component" value="Unassembled WGS sequence"/>
</dbReference>
<gene>
    <name evidence="2" type="ORF">SDRG_09374</name>
</gene>
<reference evidence="2 3" key="1">
    <citation type="submission" date="2012-04" db="EMBL/GenBank/DDBJ databases">
        <title>The Genome Sequence of Saprolegnia declina VS20.</title>
        <authorList>
            <consortium name="The Broad Institute Genome Sequencing Platform"/>
            <person name="Russ C."/>
            <person name="Nusbaum C."/>
            <person name="Tyler B."/>
            <person name="van West P."/>
            <person name="Dieguez-Uribeondo J."/>
            <person name="de Bruijn I."/>
            <person name="Tripathy S."/>
            <person name="Jiang R."/>
            <person name="Young S.K."/>
            <person name="Zeng Q."/>
            <person name="Gargeya S."/>
            <person name="Fitzgerald M."/>
            <person name="Haas B."/>
            <person name="Abouelleil A."/>
            <person name="Alvarado L."/>
            <person name="Arachchi H.M."/>
            <person name="Berlin A."/>
            <person name="Chapman S.B."/>
            <person name="Goldberg J."/>
            <person name="Griggs A."/>
            <person name="Gujja S."/>
            <person name="Hansen M."/>
            <person name="Howarth C."/>
            <person name="Imamovic A."/>
            <person name="Larimer J."/>
            <person name="McCowen C."/>
            <person name="Montmayeur A."/>
            <person name="Murphy C."/>
            <person name="Neiman D."/>
            <person name="Pearson M."/>
            <person name="Priest M."/>
            <person name="Roberts A."/>
            <person name="Saif S."/>
            <person name="Shea T."/>
            <person name="Sisk P."/>
            <person name="Sykes S."/>
            <person name="Wortman J."/>
            <person name="Nusbaum C."/>
            <person name="Birren B."/>
        </authorList>
    </citation>
    <scope>NUCLEOTIDE SEQUENCE [LARGE SCALE GENOMIC DNA]</scope>
    <source>
        <strain evidence="2 3">VS20</strain>
    </source>
</reference>
<dbReference type="VEuPathDB" id="FungiDB:SDRG_09374"/>